<dbReference type="InterPro" id="IPR039426">
    <property type="entry name" value="TonB-dep_rcpt-like"/>
</dbReference>
<dbReference type="PANTHER" id="PTHR30069">
    <property type="entry name" value="TONB-DEPENDENT OUTER MEMBRANE RECEPTOR"/>
    <property type="match status" value="1"/>
</dbReference>
<name>A0A1S2VF47_9BACT</name>
<dbReference type="Gene3D" id="2.170.130.10">
    <property type="entry name" value="TonB-dependent receptor, plug domain"/>
    <property type="match status" value="1"/>
</dbReference>
<feature type="region of interest" description="Disordered" evidence="3">
    <location>
        <begin position="474"/>
        <end position="493"/>
    </location>
</feature>
<dbReference type="Pfam" id="PF07715">
    <property type="entry name" value="Plug"/>
    <property type="match status" value="1"/>
</dbReference>
<protein>
    <recommendedName>
        <fullName evidence="4">TonB-dependent receptor plug domain-containing protein</fullName>
    </recommendedName>
</protein>
<dbReference type="GO" id="GO:0015344">
    <property type="term" value="F:siderophore uptake transmembrane transporter activity"/>
    <property type="evidence" value="ECO:0007669"/>
    <property type="project" value="TreeGrafter"/>
</dbReference>
<evidence type="ECO:0000313" key="5">
    <source>
        <dbReference type="EMBL" id="OIN56915.1"/>
    </source>
</evidence>
<evidence type="ECO:0000256" key="3">
    <source>
        <dbReference type="SAM" id="MobiDB-lite"/>
    </source>
</evidence>
<comment type="subcellular location">
    <subcellularLocation>
        <location evidence="2">Cell outer membrane</location>
        <topology evidence="2">Multi-pass membrane protein</topology>
    </subcellularLocation>
</comment>
<dbReference type="PROSITE" id="PS52016">
    <property type="entry name" value="TONB_DEPENDENT_REC_3"/>
    <property type="match status" value="1"/>
</dbReference>
<keyword evidence="2" id="KW-0813">Transport</keyword>
<accession>A0A1S2VF47</accession>
<proteinExistence type="inferred from homology"/>
<comment type="caution">
    <text evidence="5">The sequence shown here is derived from an EMBL/GenBank/DDBJ whole genome shotgun (WGS) entry which is preliminary data.</text>
</comment>
<dbReference type="Gene3D" id="2.60.40.1930">
    <property type="match status" value="1"/>
</dbReference>
<evidence type="ECO:0000313" key="6">
    <source>
        <dbReference type="Proteomes" id="UP000181790"/>
    </source>
</evidence>
<dbReference type="EMBL" id="MORL01000017">
    <property type="protein sequence ID" value="OIN56915.1"/>
    <property type="molecule type" value="Genomic_DNA"/>
</dbReference>
<organism evidence="5 6">
    <name type="scientific">Arsenicibacter rosenii</name>
    <dbReference type="NCBI Taxonomy" id="1750698"/>
    <lineage>
        <taxon>Bacteria</taxon>
        <taxon>Pseudomonadati</taxon>
        <taxon>Bacteroidota</taxon>
        <taxon>Cytophagia</taxon>
        <taxon>Cytophagales</taxon>
        <taxon>Spirosomataceae</taxon>
        <taxon>Arsenicibacter</taxon>
    </lineage>
</organism>
<gene>
    <name evidence="5" type="ORF">BLX24_22370</name>
</gene>
<reference evidence="5 6" key="1">
    <citation type="submission" date="2016-10" db="EMBL/GenBank/DDBJ databases">
        <title>Arsenicibacter rosenii gen. nov., sp. nov., an efficient arsenic-methylating bacterium isolated from an arsenic-contaminated paddy soil.</title>
        <authorList>
            <person name="Huang K."/>
        </authorList>
    </citation>
    <scope>NUCLEOTIDE SEQUENCE [LARGE SCALE GENOMIC DNA]</scope>
    <source>
        <strain evidence="5 6">SM-1</strain>
    </source>
</reference>
<dbReference type="PANTHER" id="PTHR30069:SF29">
    <property type="entry name" value="HEMOGLOBIN AND HEMOGLOBIN-HAPTOGLOBIN-BINDING PROTEIN 1-RELATED"/>
    <property type="match status" value="1"/>
</dbReference>
<dbReference type="OrthoDB" id="679547at2"/>
<evidence type="ECO:0000259" key="4">
    <source>
        <dbReference type="Pfam" id="PF07715"/>
    </source>
</evidence>
<keyword evidence="2" id="KW-0812">Transmembrane</keyword>
<keyword evidence="2" id="KW-0472">Membrane</keyword>
<dbReference type="Proteomes" id="UP000181790">
    <property type="component" value="Unassembled WGS sequence"/>
</dbReference>
<evidence type="ECO:0000256" key="2">
    <source>
        <dbReference type="PROSITE-ProRule" id="PRU01360"/>
    </source>
</evidence>
<dbReference type="GO" id="GO:0044718">
    <property type="term" value="P:siderophore transmembrane transport"/>
    <property type="evidence" value="ECO:0007669"/>
    <property type="project" value="TreeGrafter"/>
</dbReference>
<dbReference type="InterPro" id="IPR012910">
    <property type="entry name" value="Plug_dom"/>
</dbReference>
<dbReference type="InterPro" id="IPR037066">
    <property type="entry name" value="Plug_dom_sf"/>
</dbReference>
<dbReference type="AlphaFoldDB" id="A0A1S2VF47"/>
<comment type="similarity">
    <text evidence="2">Belongs to the TonB-dependent receptor family.</text>
</comment>
<keyword evidence="2" id="KW-1134">Transmembrane beta strand</keyword>
<keyword evidence="1" id="KW-0732">Signal</keyword>
<keyword evidence="2" id="KW-0998">Cell outer membrane</keyword>
<feature type="domain" description="TonB-dependent receptor plug" evidence="4">
    <location>
        <begin position="646"/>
        <end position="740"/>
    </location>
</feature>
<keyword evidence="6" id="KW-1185">Reference proteome</keyword>
<dbReference type="GO" id="GO:0009279">
    <property type="term" value="C:cell outer membrane"/>
    <property type="evidence" value="ECO:0007669"/>
    <property type="project" value="UniProtKB-SubCell"/>
</dbReference>
<sequence>MLKSPHRVIWFAGLAIAVTLVAFKVTDDSFIEHLAGKLVAYNQQLPREKVYLHTDRETYMPGETIWMKGYLVNGALHTTDSTSRVLYVDLIDMNTRKQWMRLNLKADYGYAPGYMALPDSLPAGTYQLRAYTGWMRNFPNEVYTKTLTLFQANEEIKQAAQPNAVDIQFLPEGGNLIAGLAGRVGFKAVDETGKGADIAGFVLDAKKDTIVGFEAMHLGMGYFSLTPEAGQSYTAYVKRKGEAYKAFPLPAVQTDGYVMMVDNLSNKDNIRVLIAHTKPLSAQTNASLIFQSRGLLVQASKLPLTKRSFWVQIPREKFPEGVGQITLFDETNKQVAERLFFVDHKERLNVTVKADKASYKPREEVKLDITVTDNEGKPAKGNFSLAVTDTKLAPEAEAAPQTIASYLLLESDLKGEIEQPGYYFDEKNDTRNIKLDLLMMIQGWRRFTWPEVLSGDYPTLAYDVETGLTLSGQAVKPGRPVARTRRKPGEGEIAPGLLIPDKAASAKASPNKVKLTVVATSKDSTRSFMMGETDDEGHFALFGLAMTDTTNVFIQATSLKGNNRNYNVTLDAFEPAKVMFTKVPFNPIVVRREEWGDFVRRTNEYLELEEQLRKNNERMLKEVTVKAKKLEPTDTRRMMYGAADASVKFDQMNTAGAMTILDVIRSRVAGVMVTGSGTSATVQIRGAANFQGAIEPLFLMDGMPVDKETALTISVQDVEAVDVIKGASTAMYGSRGAGGVIAILLKRGGSGTVNTNYTPMGTLLAKIPGFQPRREFYAPRYDVSKPEHVRPDHRATLHWQPMITVGESGKSSVSFFASDALTRLRIVTEGAAVNGMPGSSREFVEVKR</sequence>
<dbReference type="SUPFAM" id="SSF56935">
    <property type="entry name" value="Porins"/>
    <property type="match status" value="1"/>
</dbReference>
<evidence type="ECO:0000256" key="1">
    <source>
        <dbReference type="ARBA" id="ARBA00022729"/>
    </source>
</evidence>